<protein>
    <recommendedName>
        <fullName evidence="1">RNA-directed DNA polymerase</fullName>
        <ecNumber evidence="1">2.7.7.49</ecNumber>
    </recommendedName>
</protein>
<feature type="non-terminal residue" evidence="4">
    <location>
        <position position="1"/>
    </location>
</feature>
<dbReference type="InterPro" id="IPR050951">
    <property type="entry name" value="Retrovirus_Pol_polyprotein"/>
</dbReference>
<dbReference type="InterPro" id="IPR012337">
    <property type="entry name" value="RNaseH-like_sf"/>
</dbReference>
<evidence type="ECO:0000256" key="1">
    <source>
        <dbReference type="ARBA" id="ARBA00012493"/>
    </source>
</evidence>
<feature type="domain" description="Integrase catalytic" evidence="3">
    <location>
        <begin position="199"/>
        <end position="301"/>
    </location>
</feature>
<evidence type="ECO:0000259" key="3">
    <source>
        <dbReference type="PROSITE" id="PS50994"/>
    </source>
</evidence>
<dbReference type="Gene3D" id="1.10.340.70">
    <property type="match status" value="1"/>
</dbReference>
<dbReference type="Pfam" id="PF00665">
    <property type="entry name" value="rve"/>
    <property type="match status" value="1"/>
</dbReference>
<dbReference type="Gene3D" id="3.30.420.10">
    <property type="entry name" value="Ribonuclease H-like superfamily/Ribonuclease H"/>
    <property type="match status" value="1"/>
</dbReference>
<evidence type="ECO:0000256" key="2">
    <source>
        <dbReference type="SAM" id="MobiDB-lite"/>
    </source>
</evidence>
<dbReference type="EC" id="2.7.7.49" evidence="1"/>
<feature type="compositionally biased region" description="Basic and acidic residues" evidence="2">
    <location>
        <begin position="1"/>
        <end position="12"/>
    </location>
</feature>
<feature type="non-terminal residue" evidence="4">
    <location>
        <position position="322"/>
    </location>
</feature>
<dbReference type="SUPFAM" id="SSF53098">
    <property type="entry name" value="Ribonuclease H-like"/>
    <property type="match status" value="1"/>
</dbReference>
<accession>V5GNA5</accession>
<dbReference type="PANTHER" id="PTHR37984">
    <property type="entry name" value="PROTEIN CBG26694"/>
    <property type="match status" value="1"/>
</dbReference>
<dbReference type="PROSITE" id="PS50994">
    <property type="entry name" value="INTEGRASE"/>
    <property type="match status" value="1"/>
</dbReference>
<sequence>AARPAPEPDKQQLSRGRGYDATQWAAVTPTPKKPRSPSVESPKQAGSAEKNGIDLDTLLLMQIGGETVMEVVKRAQLADVSVQRDKLRLERIALVGPQDDDEERQSREYAVRDELVWRRYGDNLKIYVPKSARRQVLEEFHDAELAGHPGGEETLRAVRKQFWWRKMDDDTREWVRTCEVCAVVKVGRARDKAPLRPRTPQAPWRMVSLDVLGPFEGVDKNHRFLIVLTDLFSRWVEAKPAGRATTLEQIGFLQDIFMRYGYPEVIITDSARTYTGDSWREYVDEHHIEHVQSAIYRQQANPESGASKSSRRRCACSCMKIR</sequence>
<dbReference type="GO" id="GO:0003676">
    <property type="term" value="F:nucleic acid binding"/>
    <property type="evidence" value="ECO:0007669"/>
    <property type="project" value="InterPro"/>
</dbReference>
<dbReference type="GO" id="GO:0003964">
    <property type="term" value="F:RNA-directed DNA polymerase activity"/>
    <property type="evidence" value="ECO:0007669"/>
    <property type="project" value="UniProtKB-EC"/>
</dbReference>
<dbReference type="Pfam" id="PF17921">
    <property type="entry name" value="Integrase_H2C2"/>
    <property type="match status" value="1"/>
</dbReference>
<name>V5GNA5_ANOGL</name>
<dbReference type="InterPro" id="IPR001584">
    <property type="entry name" value="Integrase_cat-core"/>
</dbReference>
<feature type="region of interest" description="Disordered" evidence="2">
    <location>
        <begin position="1"/>
        <end position="50"/>
    </location>
</feature>
<dbReference type="EMBL" id="GALX01002872">
    <property type="protein sequence ID" value="JAB65594.1"/>
    <property type="molecule type" value="Transcribed_RNA"/>
</dbReference>
<reference evidence="4" key="1">
    <citation type="submission" date="2013-07" db="EMBL/GenBank/DDBJ databases">
        <title>Midgut Transcriptome Profiling of Anoplphora glabripennis, a Lignocellulose Degrading, Wood-Boring Cerambycid.</title>
        <authorList>
            <person name="Scully E.D."/>
            <person name="Hoover K."/>
            <person name="Carlson J.E."/>
            <person name="Tien M."/>
            <person name="Geib S.M."/>
        </authorList>
    </citation>
    <scope>NUCLEOTIDE SEQUENCE</scope>
</reference>
<dbReference type="InterPro" id="IPR036397">
    <property type="entry name" value="RNaseH_sf"/>
</dbReference>
<dbReference type="PANTHER" id="PTHR37984:SF5">
    <property type="entry name" value="PROTEIN NYNRIN-LIKE"/>
    <property type="match status" value="1"/>
</dbReference>
<dbReference type="FunFam" id="1.10.340.70:FF:000001">
    <property type="entry name" value="Retrovirus-related Pol polyprotein from transposon gypsy-like Protein"/>
    <property type="match status" value="1"/>
</dbReference>
<dbReference type="GO" id="GO:0015074">
    <property type="term" value="P:DNA integration"/>
    <property type="evidence" value="ECO:0007669"/>
    <property type="project" value="InterPro"/>
</dbReference>
<evidence type="ECO:0000313" key="4">
    <source>
        <dbReference type="EMBL" id="JAB65594.1"/>
    </source>
</evidence>
<dbReference type="AlphaFoldDB" id="V5GNA5"/>
<organism evidence="4">
    <name type="scientific">Anoplophora glabripennis</name>
    <name type="common">Asian longhorn beetle</name>
    <name type="synonym">Anoplophora nobilis</name>
    <dbReference type="NCBI Taxonomy" id="217634"/>
    <lineage>
        <taxon>Eukaryota</taxon>
        <taxon>Metazoa</taxon>
        <taxon>Ecdysozoa</taxon>
        <taxon>Arthropoda</taxon>
        <taxon>Hexapoda</taxon>
        <taxon>Insecta</taxon>
        <taxon>Pterygota</taxon>
        <taxon>Neoptera</taxon>
        <taxon>Endopterygota</taxon>
        <taxon>Coleoptera</taxon>
        <taxon>Polyphaga</taxon>
        <taxon>Cucujiformia</taxon>
        <taxon>Chrysomeloidea</taxon>
        <taxon>Cerambycidae</taxon>
        <taxon>Lamiinae</taxon>
        <taxon>Lamiini</taxon>
        <taxon>Anoplophora</taxon>
    </lineage>
</organism>
<proteinExistence type="predicted"/>
<dbReference type="InterPro" id="IPR041588">
    <property type="entry name" value="Integrase_H2C2"/>
</dbReference>
<gene>
    <name evidence="4" type="primary">YRD6</name>
</gene>